<dbReference type="EMBL" id="CP014873">
    <property type="protein sequence ID" value="ANK62196.1"/>
    <property type="molecule type" value="Genomic_DNA"/>
</dbReference>
<dbReference type="GeneID" id="42981614"/>
<keyword evidence="2" id="KW-1185">Reference proteome</keyword>
<proteinExistence type="predicted"/>
<dbReference type="Proteomes" id="UP000078582">
    <property type="component" value="Chromosome"/>
</dbReference>
<protein>
    <submittedName>
        <fullName evidence="1">Uncharacterized protein</fullName>
    </submittedName>
</protein>
<evidence type="ECO:0000313" key="1">
    <source>
        <dbReference type="EMBL" id="ANK62196.1"/>
    </source>
</evidence>
<dbReference type="AlphaFoldDB" id="A0A192H2M2"/>
<dbReference type="RefSeq" id="WP_068225687.1">
    <property type="nucleotide sequence ID" value="NZ_CP014623.1"/>
</dbReference>
<evidence type="ECO:0000313" key="2">
    <source>
        <dbReference type="Proteomes" id="UP000078582"/>
    </source>
</evidence>
<name>A0A192H2M2_9LACO</name>
<dbReference type="KEGG" id="lbt:AYR52_08935"/>
<accession>A0A192H2M2</accession>
<organism evidence="1 2">
    <name type="scientific">Loigolactobacillus backii</name>
    <dbReference type="NCBI Taxonomy" id="375175"/>
    <lineage>
        <taxon>Bacteria</taxon>
        <taxon>Bacillati</taxon>
        <taxon>Bacillota</taxon>
        <taxon>Bacilli</taxon>
        <taxon>Lactobacillales</taxon>
        <taxon>Lactobacillaceae</taxon>
        <taxon>Loigolactobacillus</taxon>
    </lineage>
</organism>
<reference evidence="1 2" key="1">
    <citation type="submission" date="2016-03" db="EMBL/GenBank/DDBJ databases">
        <title>Pediococcus and Lactobacillus from brewery environment - whole genome sequencing and assembly.</title>
        <authorList>
            <person name="Behr J."/>
            <person name="Geissler A.J."/>
            <person name="Vogel R.F."/>
        </authorList>
    </citation>
    <scope>NUCLEOTIDE SEQUENCE [LARGE SCALE GENOMIC DNA]</scope>
    <source>
        <strain evidence="1 2">TMW 1.1989</strain>
    </source>
</reference>
<dbReference type="OrthoDB" id="2314258at2"/>
<gene>
    <name evidence="1" type="ORF">AYR53_05060</name>
</gene>
<sequence length="353" mass="40414">MLNFNQPQLRDLIAAPADIGQIRQTTMTLYQKQRQYVIDKQQWMQNDQALLELTASYTRVFADKIWEAFNNDKLISQAELLEHIWMNVASDTNQRLAINLNYASDDGQNNTILFSINEALTAKAYLTAQHLPTLQQIKENASEAYFMDEEQFPALMQMIKLLYAAKIQFQTPRETVLQPVNNLNFKVIFPADKSFSTRTIVTDNVHEPAKLSINIGNFDVRHFKVNDDEKNDVTDLGRSKISDSGLFTWEAETIPDLLNHELTLTISAVEVDALPCLEDLFVTSSSNNILMKTGSTIGTYKLELPNQKELELTINSQNETLSLHYPDPETQIYELNHLYPFFSKWLDLAIQAN</sequence>